<dbReference type="InterPro" id="IPR012677">
    <property type="entry name" value="Nucleotide-bd_a/b_plait_sf"/>
</dbReference>
<evidence type="ECO:0000256" key="3">
    <source>
        <dbReference type="PROSITE-ProRule" id="PRU00176"/>
    </source>
</evidence>
<accession>A7AR42</accession>
<dbReference type="Pfam" id="PF00076">
    <property type="entry name" value="RRM_1"/>
    <property type="match status" value="2"/>
</dbReference>
<dbReference type="PROSITE" id="PS01159">
    <property type="entry name" value="WW_DOMAIN_1"/>
    <property type="match status" value="1"/>
</dbReference>
<reference evidence="9" key="5">
    <citation type="journal article" date="2021" name="Int. J. Parasitol.">
        <title>Comparative analysis of gene expression between Babesia bovis blood stages and kinetes allowed by improved genome annotation.</title>
        <authorList>
            <person name="Ueti M.W."/>
            <person name="Johnson W.C."/>
            <person name="Kappmeyer L.S."/>
            <person name="Herndon D.R."/>
            <person name="Mousel M.R."/>
            <person name="Reif K.E."/>
            <person name="Taus N.S."/>
            <person name="Ifeonu O.O."/>
            <person name="Silva J.C."/>
            <person name="Suarez C.E."/>
            <person name="Brayton K.A."/>
        </authorList>
    </citation>
    <scope>NUCLEOTIDE SEQUENCE [LARGE SCALE GENOMIC DNA]</scope>
</reference>
<feature type="domain" description="WW" evidence="5">
    <location>
        <begin position="111"/>
        <end position="144"/>
    </location>
</feature>
<feature type="domain" description="RRM" evidence="6">
    <location>
        <begin position="166"/>
        <end position="243"/>
    </location>
</feature>
<dbReference type="OMA" id="HESMGWA"/>
<dbReference type="EMBL" id="AAXT01000002">
    <property type="protein sequence ID" value="EDO07011.1"/>
    <property type="molecule type" value="Genomic_DNA"/>
</dbReference>
<evidence type="ECO:0000256" key="2">
    <source>
        <dbReference type="ARBA" id="ARBA00022884"/>
    </source>
</evidence>
<evidence type="ECO:0000313" key="7">
    <source>
        <dbReference type="EMBL" id="BAN65752.1"/>
    </source>
</evidence>
<dbReference type="KEGG" id="bbo:BBOV_IV006520"/>
<dbReference type="GO" id="GO:0005737">
    <property type="term" value="C:cytoplasm"/>
    <property type="evidence" value="ECO:0007669"/>
    <property type="project" value="UniProtKB-ARBA"/>
</dbReference>
<dbReference type="InterPro" id="IPR000504">
    <property type="entry name" value="RRM_dom"/>
</dbReference>
<keyword evidence="2 3" id="KW-0694">RNA-binding</keyword>
<keyword evidence="1" id="KW-0677">Repeat</keyword>
<dbReference type="AlphaFoldDB" id="A7AR42"/>
<reference evidence="7" key="3">
    <citation type="journal article" date="2014" name="BMC Genomics">
        <title>The Babesia bovis gene and promoter model: an update from full-length EST analysis.</title>
        <authorList>
            <person name="Yamagishi J."/>
            <person name="Wakaguri H."/>
            <person name="Yokoyama N."/>
            <person name="Yamashita R."/>
            <person name="Suzuki Y."/>
            <person name="Xuan X."/>
            <person name="Igarashi I."/>
        </authorList>
    </citation>
    <scope>NUCLEOTIDE SEQUENCE</scope>
    <source>
        <strain evidence="7">Texas</strain>
    </source>
</reference>
<dbReference type="Gene3D" id="2.20.70.10">
    <property type="match status" value="1"/>
</dbReference>
<dbReference type="VEuPathDB" id="PiroplasmaDB:BBOV_IV006520"/>
<dbReference type="InterPro" id="IPR035979">
    <property type="entry name" value="RBD_domain_sf"/>
</dbReference>
<dbReference type="GO" id="GO:0003729">
    <property type="term" value="F:mRNA binding"/>
    <property type="evidence" value="ECO:0007669"/>
    <property type="project" value="UniProtKB-ARBA"/>
</dbReference>
<dbReference type="FunFam" id="3.30.70.330:FF:000383">
    <property type="entry name" value="Sex lethal, isoform D"/>
    <property type="match status" value="1"/>
</dbReference>
<gene>
    <name evidence="7 8" type="ORF">BBOV_IV006520</name>
</gene>
<dbReference type="SMART" id="SM00360">
    <property type="entry name" value="RRM"/>
    <property type="match status" value="2"/>
</dbReference>
<sequence>MASVYDYGSSKSVKIFIGCIPGDVLEDQLRWELAKFGNLKSIFYMPDLGHESMGWAFATYNDHYSGIAAVNAINDELFFAGSNVPCKAQFVTPRSAQEYTKLKGNTRNWPVTATTEWQQFTNTDGMLYYYNKRTGETQWQRPYELPNFSLLPKRVTNSASYGPPGSNLFVFHLPPEWSDSDLLLHFQSFGTIVSARVQLDTVGRNRGYGFVSYDNPTSALTAIKNMNGYSVCGKYLKVQLKRGEEQMALTNELEAPFSSDIRPVSSDDTSYSLCDTDQ</sequence>
<reference evidence="9" key="4">
    <citation type="journal article" date="2020" name="Data Brief">
        <title>Transcriptome dataset of Babesia bovis life stages within vertebrate and invertebrate hosts.</title>
        <authorList>
            <person name="Ueti M.W."/>
            <person name="Johnson W.C."/>
            <person name="Kappmeyer L.S."/>
            <person name="Herndon D.R."/>
            <person name="Mousel M.R."/>
            <person name="Reif K.E."/>
            <person name="Taus N.S."/>
            <person name="Ifeonu O.O."/>
            <person name="Silva J.C."/>
            <person name="Suarez C.E."/>
            <person name="Brayton K.A."/>
        </authorList>
    </citation>
    <scope>NUCLEOTIDE SEQUENCE [LARGE SCALE GENOMIC DNA]</scope>
</reference>
<evidence type="ECO:0000256" key="1">
    <source>
        <dbReference type="ARBA" id="ARBA00022737"/>
    </source>
</evidence>
<evidence type="ECO:0000259" key="6">
    <source>
        <dbReference type="PROSITE" id="PS50102"/>
    </source>
</evidence>
<dbReference type="GeneID" id="5478813"/>
<evidence type="ECO:0000313" key="8">
    <source>
        <dbReference type="EMBL" id="EDO07011.1"/>
    </source>
</evidence>
<dbReference type="GO" id="GO:0009967">
    <property type="term" value="P:positive regulation of signal transduction"/>
    <property type="evidence" value="ECO:0007669"/>
    <property type="project" value="UniProtKB-ARBA"/>
</dbReference>
<dbReference type="PANTHER" id="PTHR24012">
    <property type="entry name" value="RNA BINDING PROTEIN"/>
    <property type="match status" value="1"/>
</dbReference>
<evidence type="ECO:0000313" key="9">
    <source>
        <dbReference type="Proteomes" id="UP000002173"/>
    </source>
</evidence>
<feature type="compositionally biased region" description="Polar residues" evidence="4">
    <location>
        <begin position="266"/>
        <end position="278"/>
    </location>
</feature>
<dbReference type="GO" id="GO:0010629">
    <property type="term" value="P:negative regulation of gene expression"/>
    <property type="evidence" value="ECO:0007669"/>
    <property type="project" value="UniProtKB-ARBA"/>
</dbReference>
<evidence type="ECO:0000259" key="5">
    <source>
        <dbReference type="PROSITE" id="PS50020"/>
    </source>
</evidence>
<dbReference type="PROSITE" id="PS50102">
    <property type="entry name" value="RRM"/>
    <property type="match status" value="2"/>
</dbReference>
<dbReference type="EMBL" id="AK441958">
    <property type="protein sequence ID" value="BAN65752.1"/>
    <property type="molecule type" value="mRNA"/>
</dbReference>
<dbReference type="CDD" id="cd12362">
    <property type="entry name" value="RRM3_CELF1-6"/>
    <property type="match status" value="1"/>
</dbReference>
<feature type="region of interest" description="Disordered" evidence="4">
    <location>
        <begin position="259"/>
        <end position="278"/>
    </location>
</feature>
<dbReference type="SUPFAM" id="SSF54928">
    <property type="entry name" value="RNA-binding domain, RBD"/>
    <property type="match status" value="2"/>
</dbReference>
<dbReference type="InterPro" id="IPR036020">
    <property type="entry name" value="WW_dom_sf"/>
</dbReference>
<name>A7AR42_BABBO</name>
<dbReference type="InterPro" id="IPR001202">
    <property type="entry name" value="WW_dom"/>
</dbReference>
<organism evidence="8 9">
    <name type="scientific">Babesia bovis</name>
    <dbReference type="NCBI Taxonomy" id="5865"/>
    <lineage>
        <taxon>Eukaryota</taxon>
        <taxon>Sar</taxon>
        <taxon>Alveolata</taxon>
        <taxon>Apicomplexa</taxon>
        <taxon>Aconoidasida</taxon>
        <taxon>Piroplasmida</taxon>
        <taxon>Babesiidae</taxon>
        <taxon>Babesia</taxon>
    </lineage>
</organism>
<feature type="domain" description="RRM" evidence="6">
    <location>
        <begin position="13"/>
        <end position="84"/>
    </location>
</feature>
<dbReference type="FunCoup" id="A7AR42">
    <property type="interactions" value="1"/>
</dbReference>
<reference evidence="8 9" key="1">
    <citation type="journal article" date="2007" name="PLoS Pathog.">
        <title>Genome sequence of Babesia bovis and comparative analysis of apicomplexan hemoprotozoa.</title>
        <authorList>
            <person name="Brayton K.A."/>
            <person name="Lau A.O.T."/>
            <person name="Herndon D.R."/>
            <person name="Hannick L."/>
            <person name="Kappmeyer L.S."/>
            <person name="Berens S.J."/>
            <person name="Bidwell S.L."/>
            <person name="Brown W.C."/>
            <person name="Crabtree J."/>
            <person name="Fadrosh D."/>
            <person name="Feldblum T."/>
            <person name="Forberger H.A."/>
            <person name="Haas B.J."/>
            <person name="Howell J.M."/>
            <person name="Khouri H."/>
            <person name="Koo H."/>
            <person name="Mann D.J."/>
            <person name="Norimine J."/>
            <person name="Paulsen I.T."/>
            <person name="Radune D."/>
            <person name="Ren Q."/>
            <person name="Smith R.K. Jr."/>
            <person name="Suarez C.E."/>
            <person name="White O."/>
            <person name="Wortman J.R."/>
            <person name="Knowles D.P. Jr."/>
            <person name="McElwain T.F."/>
            <person name="Nene V.M."/>
        </authorList>
    </citation>
    <scope>NUCLEOTIDE SEQUENCE [LARGE SCALE GENOMIC DNA]</scope>
    <source>
        <strain evidence="8">T2Bo</strain>
    </source>
</reference>
<dbReference type="CDD" id="cd00201">
    <property type="entry name" value="WW"/>
    <property type="match status" value="1"/>
</dbReference>
<dbReference type="Pfam" id="PF00397">
    <property type="entry name" value="WW"/>
    <property type="match status" value="1"/>
</dbReference>
<dbReference type="PROSITE" id="PS50020">
    <property type="entry name" value="WW_DOMAIN_2"/>
    <property type="match status" value="1"/>
</dbReference>
<keyword evidence="9" id="KW-1185">Reference proteome</keyword>
<dbReference type="SUPFAM" id="SSF51045">
    <property type="entry name" value="WW domain"/>
    <property type="match status" value="1"/>
</dbReference>
<dbReference type="Gene3D" id="3.30.70.330">
    <property type="match status" value="2"/>
</dbReference>
<dbReference type="CDD" id="cd00590">
    <property type="entry name" value="RRM_SF"/>
    <property type="match status" value="1"/>
</dbReference>
<dbReference type="eggNOG" id="KOG0144">
    <property type="taxonomic scope" value="Eukaryota"/>
</dbReference>
<proteinExistence type="evidence at transcript level"/>
<reference evidence="8" key="2">
    <citation type="submission" date="2007-08" db="EMBL/GenBank/DDBJ databases">
        <authorList>
            <person name="Nene V."/>
        </authorList>
    </citation>
    <scope>NUCLEOTIDE SEQUENCE</scope>
    <source>
        <strain evidence="8">T2Bo</strain>
    </source>
</reference>
<protein>
    <submittedName>
        <fullName evidence="8">RNA binding motif containing protein</fullName>
    </submittedName>
</protein>
<dbReference type="Proteomes" id="UP000002173">
    <property type="component" value="Unassembled WGS sequence"/>
</dbReference>
<evidence type="ECO:0000256" key="4">
    <source>
        <dbReference type="SAM" id="MobiDB-lite"/>
    </source>
</evidence>
<dbReference type="SMART" id="SM00456">
    <property type="entry name" value="WW"/>
    <property type="match status" value="1"/>
</dbReference>
<dbReference type="RefSeq" id="XP_001610579.1">
    <property type="nucleotide sequence ID" value="XM_001610529.1"/>
</dbReference>